<dbReference type="AlphaFoldDB" id="A0A1T5KDF3"/>
<accession>A0A1T5KDF3</accession>
<keyword evidence="4" id="KW-1185">Reference proteome</keyword>
<evidence type="ECO:0000256" key="1">
    <source>
        <dbReference type="SAM" id="SignalP"/>
    </source>
</evidence>
<feature type="chain" id="PRO_5012075178" description="Ricin B lectin domain-containing protein" evidence="1">
    <location>
        <begin position="26"/>
        <end position="182"/>
    </location>
</feature>
<dbReference type="OrthoDB" id="4273937at2"/>
<dbReference type="CDD" id="cd00161">
    <property type="entry name" value="beta-trefoil_Ricin-like"/>
    <property type="match status" value="1"/>
</dbReference>
<reference evidence="3 4" key="1">
    <citation type="submission" date="2017-02" db="EMBL/GenBank/DDBJ databases">
        <authorList>
            <person name="Peterson S.W."/>
        </authorList>
    </citation>
    <scope>NUCLEOTIDE SEQUENCE [LARGE SCALE GENOMIC DNA]</scope>
    <source>
        <strain evidence="3 4">P15</strain>
    </source>
</reference>
<keyword evidence="1" id="KW-0732">Signal</keyword>
<proteinExistence type="predicted"/>
<dbReference type="Gene3D" id="2.80.10.50">
    <property type="match status" value="1"/>
</dbReference>
<dbReference type="STRING" id="428993.SAMN06296058_1610"/>
<dbReference type="InterPro" id="IPR000772">
    <property type="entry name" value="Ricin_B_lectin"/>
</dbReference>
<dbReference type="RefSeq" id="WP_079723897.1">
    <property type="nucleotide sequence ID" value="NZ_BMCL01000002.1"/>
</dbReference>
<sequence>MKFDFPKGWAALLGAGLLASASAGAQSEWIDYGIINKADSHKCISLQADAQHAEGAAVSLQACATDVVDGSQAWGWIPAERKLRKGAKAYAFQNVLSKTCMGVQNASTRNKALLVSVRCDFNDPAQLWVVGAQLRAGSSLAGSTKWVNLKSRKCIDLDDDGRLMQLTCQWSAPYWPQEYIAP</sequence>
<gene>
    <name evidence="3" type="ORF">SAMN06296058_1610</name>
</gene>
<feature type="signal peptide" evidence="1">
    <location>
        <begin position="1"/>
        <end position="25"/>
    </location>
</feature>
<dbReference type="Pfam" id="PF14200">
    <property type="entry name" value="RicinB_lectin_2"/>
    <property type="match status" value="1"/>
</dbReference>
<evidence type="ECO:0000313" key="3">
    <source>
        <dbReference type="EMBL" id="SKC61752.1"/>
    </source>
</evidence>
<feature type="domain" description="Ricin B lectin" evidence="2">
    <location>
        <begin position="72"/>
        <end position="160"/>
    </location>
</feature>
<dbReference type="PROSITE" id="PS50231">
    <property type="entry name" value="RICIN_B_LECTIN"/>
    <property type="match status" value="1"/>
</dbReference>
<organism evidence="3 4">
    <name type="scientific">Pseudoxanthomonas indica</name>
    <dbReference type="NCBI Taxonomy" id="428993"/>
    <lineage>
        <taxon>Bacteria</taxon>
        <taxon>Pseudomonadati</taxon>
        <taxon>Pseudomonadota</taxon>
        <taxon>Gammaproteobacteria</taxon>
        <taxon>Lysobacterales</taxon>
        <taxon>Lysobacteraceae</taxon>
        <taxon>Pseudoxanthomonas</taxon>
    </lineage>
</organism>
<protein>
    <recommendedName>
        <fullName evidence="2">Ricin B lectin domain-containing protein</fullName>
    </recommendedName>
</protein>
<dbReference type="Proteomes" id="UP000190341">
    <property type="component" value="Unassembled WGS sequence"/>
</dbReference>
<dbReference type="InterPro" id="IPR035992">
    <property type="entry name" value="Ricin_B-like_lectins"/>
</dbReference>
<dbReference type="EMBL" id="FUZV01000001">
    <property type="protein sequence ID" value="SKC61752.1"/>
    <property type="molecule type" value="Genomic_DNA"/>
</dbReference>
<name>A0A1T5KDF3_9GAMM</name>
<dbReference type="SUPFAM" id="SSF50370">
    <property type="entry name" value="Ricin B-like lectins"/>
    <property type="match status" value="1"/>
</dbReference>
<evidence type="ECO:0000313" key="4">
    <source>
        <dbReference type="Proteomes" id="UP000190341"/>
    </source>
</evidence>
<evidence type="ECO:0000259" key="2">
    <source>
        <dbReference type="Pfam" id="PF14200"/>
    </source>
</evidence>